<sequence length="48" mass="5739">LSFRPQVRLTLKDPLTLIWLSSSDEKYPMNDNIEMYTKNLDDFLKNCM</sequence>
<dbReference type="EMBL" id="CAJOBJ010140623">
    <property type="protein sequence ID" value="CAF4761173.1"/>
    <property type="molecule type" value="Genomic_DNA"/>
</dbReference>
<evidence type="ECO:0000313" key="3">
    <source>
        <dbReference type="Proteomes" id="UP000681967"/>
    </source>
</evidence>
<reference evidence="1" key="1">
    <citation type="submission" date="2021-02" db="EMBL/GenBank/DDBJ databases">
        <authorList>
            <person name="Nowell W R."/>
        </authorList>
    </citation>
    <scope>NUCLEOTIDE SEQUENCE</scope>
</reference>
<dbReference type="Proteomes" id="UP000681720">
    <property type="component" value="Unassembled WGS sequence"/>
</dbReference>
<organism evidence="1 3">
    <name type="scientific">Rotaria magnacalcarata</name>
    <dbReference type="NCBI Taxonomy" id="392030"/>
    <lineage>
        <taxon>Eukaryota</taxon>
        <taxon>Metazoa</taxon>
        <taxon>Spiralia</taxon>
        <taxon>Gnathifera</taxon>
        <taxon>Rotifera</taxon>
        <taxon>Eurotatoria</taxon>
        <taxon>Bdelloidea</taxon>
        <taxon>Philodinida</taxon>
        <taxon>Philodinidae</taxon>
        <taxon>Rotaria</taxon>
    </lineage>
</organism>
<evidence type="ECO:0000313" key="1">
    <source>
        <dbReference type="EMBL" id="CAF4554910.1"/>
    </source>
</evidence>
<gene>
    <name evidence="1" type="ORF">BYL167_LOCUS38277</name>
    <name evidence="2" type="ORF">GIL414_LOCUS45552</name>
</gene>
<dbReference type="EMBL" id="CAJOBH010088894">
    <property type="protein sequence ID" value="CAF4554910.1"/>
    <property type="molecule type" value="Genomic_DNA"/>
</dbReference>
<protein>
    <submittedName>
        <fullName evidence="1">Uncharacterized protein</fullName>
    </submittedName>
</protein>
<dbReference type="Proteomes" id="UP000681967">
    <property type="component" value="Unassembled WGS sequence"/>
</dbReference>
<dbReference type="AlphaFoldDB" id="A0A8S2YMT8"/>
<evidence type="ECO:0000313" key="2">
    <source>
        <dbReference type="EMBL" id="CAF4761173.1"/>
    </source>
</evidence>
<comment type="caution">
    <text evidence="1">The sequence shown here is derived from an EMBL/GenBank/DDBJ whole genome shotgun (WGS) entry which is preliminary data.</text>
</comment>
<accession>A0A8S2YMT8</accession>
<name>A0A8S2YMT8_9BILA</name>
<proteinExistence type="predicted"/>
<feature type="non-terminal residue" evidence="1">
    <location>
        <position position="1"/>
    </location>
</feature>